<dbReference type="InterPro" id="IPR039420">
    <property type="entry name" value="WalR-like"/>
</dbReference>
<evidence type="ECO:0000313" key="9">
    <source>
        <dbReference type="Proteomes" id="UP000249135"/>
    </source>
</evidence>
<feature type="modified residue" description="4-aspartylphosphate" evidence="5">
    <location>
        <position position="55"/>
    </location>
</feature>
<dbReference type="PRINTS" id="PR00038">
    <property type="entry name" value="HTHLUXR"/>
</dbReference>
<evidence type="ECO:0000256" key="1">
    <source>
        <dbReference type="ARBA" id="ARBA00022553"/>
    </source>
</evidence>
<protein>
    <submittedName>
        <fullName evidence="8">DNA-binding response regulator</fullName>
    </submittedName>
</protein>
<keyword evidence="2" id="KW-0805">Transcription regulation</keyword>
<feature type="domain" description="Response regulatory" evidence="7">
    <location>
        <begin position="4"/>
        <end position="120"/>
    </location>
</feature>
<dbReference type="CDD" id="cd06170">
    <property type="entry name" value="LuxR_C_like"/>
    <property type="match status" value="1"/>
</dbReference>
<accession>A0A2W5PPC0</accession>
<organism evidence="8 9">
    <name type="scientific">Variovorax paradoxus</name>
    <dbReference type="NCBI Taxonomy" id="34073"/>
    <lineage>
        <taxon>Bacteria</taxon>
        <taxon>Pseudomonadati</taxon>
        <taxon>Pseudomonadota</taxon>
        <taxon>Betaproteobacteria</taxon>
        <taxon>Burkholderiales</taxon>
        <taxon>Comamonadaceae</taxon>
        <taxon>Variovorax</taxon>
    </lineage>
</organism>
<evidence type="ECO:0000313" key="8">
    <source>
        <dbReference type="EMBL" id="PZQ66548.1"/>
    </source>
</evidence>
<dbReference type="SMART" id="SM00448">
    <property type="entry name" value="REC"/>
    <property type="match status" value="1"/>
</dbReference>
<proteinExistence type="predicted"/>
<dbReference type="InterPro" id="IPR058245">
    <property type="entry name" value="NreC/VraR/RcsB-like_REC"/>
</dbReference>
<dbReference type="PANTHER" id="PTHR43214:SF41">
    <property type="entry name" value="NITRATE_NITRITE RESPONSE REGULATOR PROTEIN NARP"/>
    <property type="match status" value="1"/>
</dbReference>
<evidence type="ECO:0000259" key="7">
    <source>
        <dbReference type="PROSITE" id="PS50110"/>
    </source>
</evidence>
<keyword evidence="3 8" id="KW-0238">DNA-binding</keyword>
<keyword evidence="4" id="KW-0804">Transcription</keyword>
<dbReference type="InterPro" id="IPR016032">
    <property type="entry name" value="Sig_transdc_resp-reg_C-effctor"/>
</dbReference>
<dbReference type="Gene3D" id="3.40.50.2300">
    <property type="match status" value="1"/>
</dbReference>
<evidence type="ECO:0000259" key="6">
    <source>
        <dbReference type="PROSITE" id="PS50043"/>
    </source>
</evidence>
<dbReference type="Pfam" id="PF00196">
    <property type="entry name" value="GerE"/>
    <property type="match status" value="1"/>
</dbReference>
<dbReference type="GO" id="GO:0003677">
    <property type="term" value="F:DNA binding"/>
    <property type="evidence" value="ECO:0007669"/>
    <property type="project" value="UniProtKB-KW"/>
</dbReference>
<evidence type="ECO:0000256" key="2">
    <source>
        <dbReference type="ARBA" id="ARBA00023015"/>
    </source>
</evidence>
<dbReference type="Proteomes" id="UP000249135">
    <property type="component" value="Unassembled WGS sequence"/>
</dbReference>
<dbReference type="SMART" id="SM00421">
    <property type="entry name" value="HTH_LUXR"/>
    <property type="match status" value="1"/>
</dbReference>
<dbReference type="GO" id="GO:0000160">
    <property type="term" value="P:phosphorelay signal transduction system"/>
    <property type="evidence" value="ECO:0007669"/>
    <property type="project" value="InterPro"/>
</dbReference>
<dbReference type="InterPro" id="IPR001789">
    <property type="entry name" value="Sig_transdc_resp-reg_receiver"/>
</dbReference>
<feature type="domain" description="HTH luxR-type" evidence="6">
    <location>
        <begin position="155"/>
        <end position="220"/>
    </location>
</feature>
<dbReference type="GO" id="GO:0006355">
    <property type="term" value="P:regulation of DNA-templated transcription"/>
    <property type="evidence" value="ECO:0007669"/>
    <property type="project" value="InterPro"/>
</dbReference>
<dbReference type="SUPFAM" id="SSF52172">
    <property type="entry name" value="CheY-like"/>
    <property type="match status" value="1"/>
</dbReference>
<name>A0A2W5PPC0_VARPD</name>
<dbReference type="PANTHER" id="PTHR43214">
    <property type="entry name" value="TWO-COMPONENT RESPONSE REGULATOR"/>
    <property type="match status" value="1"/>
</dbReference>
<sequence>MTLRVLIVEDEPEFLRRFSAAVRSDPRLALVGAVPTGQEGIELLDRERPDVLLLDLGLPDLRGVEVIRHAAAAHPDCDVLVVTMFGDDAHVVESIEAGATGYLLKDASTERVVASIHELHDGGAPISPGIARRVLARFRVALKPASADTDAPAEAPAPPTPLTPRETELLRLTAKGLPFDEIGQLLGISSHTVVAHVKNIYRKLAVHSRSEAVYEASQLGLL</sequence>
<dbReference type="EMBL" id="QFPP01000410">
    <property type="protein sequence ID" value="PZQ66548.1"/>
    <property type="molecule type" value="Genomic_DNA"/>
</dbReference>
<dbReference type="Pfam" id="PF00072">
    <property type="entry name" value="Response_reg"/>
    <property type="match status" value="1"/>
</dbReference>
<evidence type="ECO:0000256" key="3">
    <source>
        <dbReference type="ARBA" id="ARBA00023125"/>
    </source>
</evidence>
<gene>
    <name evidence="8" type="ORF">DI563_23210</name>
</gene>
<dbReference type="SUPFAM" id="SSF46894">
    <property type="entry name" value="C-terminal effector domain of the bipartite response regulators"/>
    <property type="match status" value="1"/>
</dbReference>
<comment type="caution">
    <text evidence="8">The sequence shown here is derived from an EMBL/GenBank/DDBJ whole genome shotgun (WGS) entry which is preliminary data.</text>
</comment>
<reference evidence="8 9" key="1">
    <citation type="submission" date="2017-08" db="EMBL/GenBank/DDBJ databases">
        <title>Infants hospitalized years apart are colonized by the same room-sourced microbial strains.</title>
        <authorList>
            <person name="Brooks B."/>
            <person name="Olm M.R."/>
            <person name="Firek B.A."/>
            <person name="Baker R."/>
            <person name="Thomas B.C."/>
            <person name="Morowitz M.J."/>
            <person name="Banfield J.F."/>
        </authorList>
    </citation>
    <scope>NUCLEOTIDE SEQUENCE [LARGE SCALE GENOMIC DNA]</scope>
    <source>
        <strain evidence="8">S2_005_003_R2_41</strain>
    </source>
</reference>
<keyword evidence="1 5" id="KW-0597">Phosphoprotein</keyword>
<dbReference type="InterPro" id="IPR011006">
    <property type="entry name" value="CheY-like_superfamily"/>
</dbReference>
<dbReference type="AlphaFoldDB" id="A0A2W5PPC0"/>
<dbReference type="InterPro" id="IPR000792">
    <property type="entry name" value="Tscrpt_reg_LuxR_C"/>
</dbReference>
<evidence type="ECO:0000256" key="5">
    <source>
        <dbReference type="PROSITE-ProRule" id="PRU00169"/>
    </source>
</evidence>
<dbReference type="PROSITE" id="PS50043">
    <property type="entry name" value="HTH_LUXR_2"/>
    <property type="match status" value="1"/>
</dbReference>
<dbReference type="PROSITE" id="PS50110">
    <property type="entry name" value="RESPONSE_REGULATORY"/>
    <property type="match status" value="1"/>
</dbReference>
<evidence type="ECO:0000256" key="4">
    <source>
        <dbReference type="ARBA" id="ARBA00023163"/>
    </source>
</evidence>
<dbReference type="CDD" id="cd17535">
    <property type="entry name" value="REC_NarL-like"/>
    <property type="match status" value="1"/>
</dbReference>